<organism evidence="4 5">
    <name type="scientific">Novacetimonas cocois</name>
    <dbReference type="NCBI Taxonomy" id="1747507"/>
    <lineage>
        <taxon>Bacteria</taxon>
        <taxon>Pseudomonadati</taxon>
        <taxon>Pseudomonadota</taxon>
        <taxon>Alphaproteobacteria</taxon>
        <taxon>Acetobacterales</taxon>
        <taxon>Acetobacteraceae</taxon>
        <taxon>Novacetimonas</taxon>
    </lineage>
</organism>
<dbReference type="Proteomes" id="UP000252680">
    <property type="component" value="Unassembled WGS sequence"/>
</dbReference>
<dbReference type="EMBL" id="QEXL01000003">
    <property type="protein sequence ID" value="RBM08808.1"/>
    <property type="molecule type" value="Genomic_DNA"/>
</dbReference>
<evidence type="ECO:0000259" key="3">
    <source>
        <dbReference type="SMART" id="SM00822"/>
    </source>
</evidence>
<protein>
    <recommendedName>
        <fullName evidence="3">Ketoreductase domain-containing protein</fullName>
    </recommendedName>
</protein>
<name>A0A365Z187_9PROT</name>
<sequence>MPFHAGNISEQDLTMHAKPHFPFAGIRNVMMSAEFYRRENKFREHVFCNRQLRHEDPEEIFCFPAFIILEFKKKNIRLYFRFPALPYRNSAIMKSERKFLEYEFPDNGTALITGAGSGIGRAVALALHQAGFHVILVGRRKEMLEVLAQSLGNERVSVWAVDITNENALLPFISDIPRLEVLVHAAGIFCADSVDRISPDVRDRLMAVNVHAPLRLSNLLLPALEAGGGEIVFINSTAIMGPRIHTDAYAASKHALKQEAGRLRDQVRGKGIRILNVYPGRTETPMQQEVLQAEKRPDAIIPMLQPYDIAEIIMGCLSFSRRADITDIVIRPVGN</sequence>
<dbReference type="OrthoDB" id="9810734at2"/>
<dbReference type="PRINTS" id="PR00081">
    <property type="entry name" value="GDHRDH"/>
</dbReference>
<evidence type="ECO:0000313" key="4">
    <source>
        <dbReference type="EMBL" id="RBM08808.1"/>
    </source>
</evidence>
<accession>A0A365Z187</accession>
<reference evidence="4 5" key="1">
    <citation type="submission" date="2018-05" db="EMBL/GenBank/DDBJ databases">
        <title>Komagataeibacter cocois sp. nov., for a novel cellulose- producing strain isolated from coconut milk.</title>
        <authorList>
            <person name="Liu L."/>
            <person name="Wang Y."/>
            <person name="Liu S."/>
            <person name="Bi J."/>
            <person name="Chen H."/>
            <person name="Deng J."/>
            <person name="Zhang C."/>
            <person name="Hu Q."/>
            <person name="Li C."/>
        </authorList>
    </citation>
    <scope>NUCLEOTIDE SEQUENCE [LARGE SCALE GENOMIC DNA]</scope>
    <source>
        <strain evidence="4 5">WE7</strain>
    </source>
</reference>
<dbReference type="InterPro" id="IPR036291">
    <property type="entry name" value="NAD(P)-bd_dom_sf"/>
</dbReference>
<dbReference type="Gene3D" id="3.40.50.720">
    <property type="entry name" value="NAD(P)-binding Rossmann-like Domain"/>
    <property type="match status" value="1"/>
</dbReference>
<dbReference type="InterPro" id="IPR002347">
    <property type="entry name" value="SDR_fam"/>
</dbReference>
<evidence type="ECO:0000256" key="1">
    <source>
        <dbReference type="ARBA" id="ARBA00006484"/>
    </source>
</evidence>
<dbReference type="PANTHER" id="PTHR44196:SF1">
    <property type="entry name" value="DEHYDROGENASE_REDUCTASE SDR FAMILY MEMBER 7B"/>
    <property type="match status" value="1"/>
</dbReference>
<evidence type="ECO:0000313" key="5">
    <source>
        <dbReference type="Proteomes" id="UP000252680"/>
    </source>
</evidence>
<proteinExistence type="inferred from homology"/>
<dbReference type="GO" id="GO:0016491">
    <property type="term" value="F:oxidoreductase activity"/>
    <property type="evidence" value="ECO:0007669"/>
    <property type="project" value="UniProtKB-KW"/>
</dbReference>
<keyword evidence="5" id="KW-1185">Reference proteome</keyword>
<dbReference type="RefSeq" id="WP_113595094.1">
    <property type="nucleotide sequence ID" value="NZ_QEXL01000003.1"/>
</dbReference>
<dbReference type="GO" id="GO:0016020">
    <property type="term" value="C:membrane"/>
    <property type="evidence" value="ECO:0007669"/>
    <property type="project" value="TreeGrafter"/>
</dbReference>
<dbReference type="SUPFAM" id="SSF51735">
    <property type="entry name" value="NAD(P)-binding Rossmann-fold domains"/>
    <property type="match status" value="1"/>
</dbReference>
<dbReference type="SMART" id="SM00822">
    <property type="entry name" value="PKS_KR"/>
    <property type="match status" value="1"/>
</dbReference>
<dbReference type="InterPro" id="IPR057326">
    <property type="entry name" value="KR_dom"/>
</dbReference>
<feature type="domain" description="Ketoreductase" evidence="3">
    <location>
        <begin position="108"/>
        <end position="266"/>
    </location>
</feature>
<dbReference type="PANTHER" id="PTHR44196">
    <property type="entry name" value="DEHYDROGENASE/REDUCTASE SDR FAMILY MEMBER 7B"/>
    <property type="match status" value="1"/>
</dbReference>
<dbReference type="CDD" id="cd05233">
    <property type="entry name" value="SDR_c"/>
    <property type="match status" value="1"/>
</dbReference>
<comment type="caution">
    <text evidence="4">The sequence shown here is derived from an EMBL/GenBank/DDBJ whole genome shotgun (WGS) entry which is preliminary data.</text>
</comment>
<comment type="similarity">
    <text evidence="1">Belongs to the short-chain dehydrogenases/reductases (SDR) family.</text>
</comment>
<gene>
    <name evidence="4" type="ORF">NJLHNGOC_03350</name>
</gene>
<evidence type="ECO:0000256" key="2">
    <source>
        <dbReference type="ARBA" id="ARBA00023002"/>
    </source>
</evidence>
<dbReference type="AlphaFoldDB" id="A0A365Z187"/>
<dbReference type="Pfam" id="PF00106">
    <property type="entry name" value="adh_short"/>
    <property type="match status" value="1"/>
</dbReference>
<keyword evidence="2" id="KW-0560">Oxidoreductase</keyword>